<evidence type="ECO:0000256" key="1">
    <source>
        <dbReference type="SAM" id="MobiDB-lite"/>
    </source>
</evidence>
<dbReference type="CDD" id="cd00085">
    <property type="entry name" value="HNHc"/>
    <property type="match status" value="1"/>
</dbReference>
<name>A0ABV1NX98_9ACTN</name>
<dbReference type="Gene3D" id="1.10.30.50">
    <property type="match status" value="1"/>
</dbReference>
<evidence type="ECO:0000313" key="3">
    <source>
        <dbReference type="EMBL" id="MEQ7847155.1"/>
    </source>
</evidence>
<evidence type="ECO:0000313" key="4">
    <source>
        <dbReference type="Proteomes" id="UP001482520"/>
    </source>
</evidence>
<evidence type="ECO:0000259" key="2">
    <source>
        <dbReference type="SMART" id="SM00507"/>
    </source>
</evidence>
<keyword evidence="4" id="KW-1185">Reference proteome</keyword>
<reference evidence="3 4" key="1">
    <citation type="submission" date="2024-02" db="EMBL/GenBank/DDBJ databases">
        <title>Full genome sequence of Nocardioides kribbensis.</title>
        <authorList>
            <person name="Poletto B.L."/>
            <person name="Silva G."/>
            <person name="Galante D."/>
            <person name="Campos K.R."/>
            <person name="Santos M.B.N."/>
            <person name="Sacchi C.T."/>
        </authorList>
    </citation>
    <scope>NUCLEOTIDE SEQUENCE [LARGE SCALE GENOMIC DNA]</scope>
    <source>
        <strain evidence="3 4">O4R</strain>
    </source>
</reference>
<organism evidence="3 4">
    <name type="scientific">Nocardioides kribbensis</name>
    <dbReference type="NCBI Taxonomy" id="305517"/>
    <lineage>
        <taxon>Bacteria</taxon>
        <taxon>Bacillati</taxon>
        <taxon>Actinomycetota</taxon>
        <taxon>Actinomycetes</taxon>
        <taxon>Propionibacteriales</taxon>
        <taxon>Nocardioidaceae</taxon>
        <taxon>Nocardioides</taxon>
    </lineage>
</organism>
<gene>
    <name evidence="3" type="ORF">V6R90_07670</name>
</gene>
<sequence length="597" mass="64695">MLLDLDTTGAVVDIESLDADDVLEYAADTARSVRAAERRTLRVMARWGALNPDRAYAWSVPGMIRHGLDEFAAEPLALALEMSPVNAGCNLAEVMELVHRLPRTWAMVEDLTLPGWRARRIASQTQVLNDTGAAYVDRKIAALGAKVQGLGSRRIELFVAEAAAKHDPHAQAALEERARGGWNVRLTHDVDSGSASGTSWLEVLGDTQDLTRFHDLICATAAELGRHQTSTGAVVESLEVRKARAIGVITDRAQGLTALDSVEPTTAKERVVYVHLRPEDLARADTLAALDATRDEQEPPPPTEAPAGEPPPDPRDLPTPVDHETVPAGQVANPVAEERAQRASRRPAAGNDPETTAGQAPAPVAEERAQRASRSPAAGNDPETTAGQAPAPVAEERAQRASRRHPTTDEHPVHEQPADDPYRTTGPDLRPTAVNRHHETSHLSQIDRTGPPPGTAVVEGLGVVSTTTLRRWLTHAKVSVRPVIDLDPTTAGAVDRHDPPPWMRDHVTLRDPRCVFPGCTVPSRRCDLDHITPYRPLDHGGKPGQTHPSNLAPLCRHHHRLKTTGSEGSPAWSYTRHPDGTYAWTSPHGWTTLVRTG</sequence>
<dbReference type="Proteomes" id="UP001482520">
    <property type="component" value="Unassembled WGS sequence"/>
</dbReference>
<proteinExistence type="predicted"/>
<accession>A0ABV1NX98</accession>
<protein>
    <recommendedName>
        <fullName evidence="2">HNH nuclease domain-containing protein</fullName>
    </recommendedName>
</protein>
<dbReference type="RefSeq" id="WP_349804299.1">
    <property type="nucleotide sequence ID" value="NZ_JBEGDP010000006.1"/>
</dbReference>
<dbReference type="InterPro" id="IPR003615">
    <property type="entry name" value="HNH_nuc"/>
</dbReference>
<feature type="domain" description="HNH nuclease" evidence="2">
    <location>
        <begin position="502"/>
        <end position="560"/>
    </location>
</feature>
<comment type="caution">
    <text evidence="3">The sequence shown here is derived from an EMBL/GenBank/DDBJ whole genome shotgun (WGS) entry which is preliminary data.</text>
</comment>
<feature type="region of interest" description="Disordered" evidence="1">
    <location>
        <begin position="292"/>
        <end position="453"/>
    </location>
</feature>
<dbReference type="SMART" id="SM00507">
    <property type="entry name" value="HNHc"/>
    <property type="match status" value="1"/>
</dbReference>
<feature type="compositionally biased region" description="Basic and acidic residues" evidence="1">
    <location>
        <begin position="312"/>
        <end position="325"/>
    </location>
</feature>
<dbReference type="EMBL" id="JBEGDP010000006">
    <property type="protein sequence ID" value="MEQ7847155.1"/>
    <property type="molecule type" value="Genomic_DNA"/>
</dbReference>
<feature type="compositionally biased region" description="Pro residues" evidence="1">
    <location>
        <begin position="299"/>
        <end position="311"/>
    </location>
</feature>
<feature type="compositionally biased region" description="Basic and acidic residues" evidence="1">
    <location>
        <begin position="406"/>
        <end position="422"/>
    </location>
</feature>